<feature type="domain" description="T6SS Phospholipase effector Tle1-like catalytic" evidence="2">
    <location>
        <begin position="28"/>
        <end position="103"/>
    </location>
</feature>
<comment type="caution">
    <text evidence="3">The sequence shown here is derived from an EMBL/GenBank/DDBJ whole genome shotgun (WGS) entry which is preliminary data.</text>
</comment>
<evidence type="ECO:0000313" key="3">
    <source>
        <dbReference type="EMBL" id="RXW18625.1"/>
    </source>
</evidence>
<evidence type="ECO:0000259" key="2">
    <source>
        <dbReference type="Pfam" id="PF09994"/>
    </source>
</evidence>
<dbReference type="OrthoDB" id="538223at2759"/>
<dbReference type="PANTHER" id="PTHR33840">
    <property type="match status" value="1"/>
</dbReference>
<sequence>MDDIDDVEDHSFRNPRVPCPHDASGSGRNLILCIDGTANQFGEKNTNVIELYNLILKDARFGQRTWYNSGVGTYARPHWRSFKYYQQVVFHKIDLAIACAYELYVDSGSDKTRAQPIGSTNAQSSEPAASAGPPHGSASLMSRLKKAFPFVFGSEKSVSRGQSDASAGRLQDTVSMAERFKRAFSQKNVRVHFVGAWYVIILGP</sequence>
<organism evidence="3 4">
    <name type="scientific">Candolleomyces aberdarensis</name>
    <dbReference type="NCBI Taxonomy" id="2316362"/>
    <lineage>
        <taxon>Eukaryota</taxon>
        <taxon>Fungi</taxon>
        <taxon>Dikarya</taxon>
        <taxon>Basidiomycota</taxon>
        <taxon>Agaricomycotina</taxon>
        <taxon>Agaricomycetes</taxon>
        <taxon>Agaricomycetidae</taxon>
        <taxon>Agaricales</taxon>
        <taxon>Agaricineae</taxon>
        <taxon>Psathyrellaceae</taxon>
        <taxon>Candolleomyces</taxon>
    </lineage>
</organism>
<dbReference type="AlphaFoldDB" id="A0A4Q2DIZ6"/>
<dbReference type="PANTHER" id="PTHR33840:SF1">
    <property type="entry name" value="TLE1 PHOSPHOLIPASE DOMAIN-CONTAINING PROTEIN"/>
    <property type="match status" value="1"/>
</dbReference>
<dbReference type="EMBL" id="SDEE01000252">
    <property type="protein sequence ID" value="RXW18625.1"/>
    <property type="molecule type" value="Genomic_DNA"/>
</dbReference>
<feature type="region of interest" description="Disordered" evidence="1">
    <location>
        <begin position="1"/>
        <end position="20"/>
    </location>
</feature>
<feature type="compositionally biased region" description="Low complexity" evidence="1">
    <location>
        <begin position="122"/>
        <end position="137"/>
    </location>
</feature>
<feature type="region of interest" description="Disordered" evidence="1">
    <location>
        <begin position="114"/>
        <end position="137"/>
    </location>
</feature>
<dbReference type="Pfam" id="PF09994">
    <property type="entry name" value="T6SS_Tle1-like_cat"/>
    <property type="match status" value="1"/>
</dbReference>
<evidence type="ECO:0000256" key="1">
    <source>
        <dbReference type="SAM" id="MobiDB-lite"/>
    </source>
</evidence>
<evidence type="ECO:0000313" key="4">
    <source>
        <dbReference type="Proteomes" id="UP000290288"/>
    </source>
</evidence>
<gene>
    <name evidence="3" type="ORF">EST38_g7229</name>
</gene>
<dbReference type="Proteomes" id="UP000290288">
    <property type="component" value="Unassembled WGS sequence"/>
</dbReference>
<accession>A0A4Q2DIZ6</accession>
<reference evidence="3 4" key="1">
    <citation type="submission" date="2019-01" db="EMBL/GenBank/DDBJ databases">
        <title>Draft genome sequence of Psathyrella aberdarensis IHI B618.</title>
        <authorList>
            <person name="Buettner E."/>
            <person name="Kellner H."/>
        </authorList>
    </citation>
    <scope>NUCLEOTIDE SEQUENCE [LARGE SCALE GENOMIC DNA]</scope>
    <source>
        <strain evidence="3 4">IHI B618</strain>
    </source>
</reference>
<name>A0A4Q2DIZ6_9AGAR</name>
<protein>
    <recommendedName>
        <fullName evidence="2">T6SS Phospholipase effector Tle1-like catalytic domain-containing protein</fullName>
    </recommendedName>
</protein>
<proteinExistence type="predicted"/>
<keyword evidence="4" id="KW-1185">Reference proteome</keyword>
<dbReference type="InterPro" id="IPR018712">
    <property type="entry name" value="Tle1-like_cat"/>
</dbReference>